<evidence type="ECO:0000313" key="2">
    <source>
        <dbReference type="EMBL" id="PIQ70422.1"/>
    </source>
</evidence>
<dbReference type="EMBL" id="PCVI01000010">
    <property type="protein sequence ID" value="PIQ70422.1"/>
    <property type="molecule type" value="Genomic_DNA"/>
</dbReference>
<proteinExistence type="predicted"/>
<sequence length="128" mass="14550">MPAKHFRYCKWITFGLSVLTTSLFFIRIGYNSESDDWALGLMILLGIVVAYLFNIGEQGLIEHFLLPWIRGQGFNLIVLTLLPVYGLDYYTTKVGINLIASEGFAIVVGLTLPWLFELFNELEKRAAE</sequence>
<accession>A0A2H0KGP9</accession>
<keyword evidence="1" id="KW-1133">Transmembrane helix</keyword>
<feature type="transmembrane region" description="Helical" evidence="1">
    <location>
        <begin position="36"/>
        <end position="53"/>
    </location>
</feature>
<feature type="transmembrane region" description="Helical" evidence="1">
    <location>
        <begin position="12"/>
        <end position="30"/>
    </location>
</feature>
<dbReference type="AlphaFoldDB" id="A0A2H0KGP9"/>
<name>A0A2H0KGP9_9BACT</name>
<organism evidence="2 3">
    <name type="scientific">Candidatus Shapirobacteria bacterium CG11_big_fil_rev_8_21_14_0_20_40_12</name>
    <dbReference type="NCBI Taxonomy" id="1974889"/>
    <lineage>
        <taxon>Bacteria</taxon>
        <taxon>Candidatus Shapironibacteriota</taxon>
    </lineage>
</organism>
<keyword evidence="1" id="KW-0812">Transmembrane</keyword>
<keyword evidence="1" id="KW-0472">Membrane</keyword>
<protein>
    <submittedName>
        <fullName evidence="2">Uncharacterized protein</fullName>
    </submittedName>
</protein>
<gene>
    <name evidence="2" type="ORF">COV89_00535</name>
</gene>
<feature type="transmembrane region" description="Helical" evidence="1">
    <location>
        <begin position="98"/>
        <end position="116"/>
    </location>
</feature>
<evidence type="ECO:0000256" key="1">
    <source>
        <dbReference type="SAM" id="Phobius"/>
    </source>
</evidence>
<comment type="caution">
    <text evidence="2">The sequence shown here is derived from an EMBL/GenBank/DDBJ whole genome shotgun (WGS) entry which is preliminary data.</text>
</comment>
<dbReference type="Proteomes" id="UP000231371">
    <property type="component" value="Unassembled WGS sequence"/>
</dbReference>
<feature type="transmembrane region" description="Helical" evidence="1">
    <location>
        <begin position="65"/>
        <end position="86"/>
    </location>
</feature>
<evidence type="ECO:0000313" key="3">
    <source>
        <dbReference type="Proteomes" id="UP000231371"/>
    </source>
</evidence>
<reference evidence="2 3" key="1">
    <citation type="submission" date="2017-09" db="EMBL/GenBank/DDBJ databases">
        <title>Depth-based differentiation of microbial function through sediment-hosted aquifers and enrichment of novel symbionts in the deep terrestrial subsurface.</title>
        <authorList>
            <person name="Probst A.J."/>
            <person name="Ladd B."/>
            <person name="Jarett J.K."/>
            <person name="Geller-Mcgrath D.E."/>
            <person name="Sieber C.M."/>
            <person name="Emerson J.B."/>
            <person name="Anantharaman K."/>
            <person name="Thomas B.C."/>
            <person name="Malmstrom R."/>
            <person name="Stieglmeier M."/>
            <person name="Klingl A."/>
            <person name="Woyke T."/>
            <person name="Ryan C.M."/>
            <person name="Banfield J.F."/>
        </authorList>
    </citation>
    <scope>NUCLEOTIDE SEQUENCE [LARGE SCALE GENOMIC DNA]</scope>
    <source>
        <strain evidence="2">CG11_big_fil_rev_8_21_14_0_20_40_12</strain>
    </source>
</reference>